<evidence type="ECO:0000256" key="4">
    <source>
        <dbReference type="ARBA" id="ARBA00022982"/>
    </source>
</evidence>
<feature type="signal peptide" evidence="7">
    <location>
        <begin position="1"/>
        <end position="20"/>
    </location>
</feature>
<keyword evidence="5 6" id="KW-0408">Iron</keyword>
<accession>A0A2T5BSI9</accession>
<organism evidence="9 10">
    <name type="scientific">Rhodovulum imhoffii</name>
    <dbReference type="NCBI Taxonomy" id="365340"/>
    <lineage>
        <taxon>Bacteria</taxon>
        <taxon>Pseudomonadati</taxon>
        <taxon>Pseudomonadota</taxon>
        <taxon>Alphaproteobacteria</taxon>
        <taxon>Rhodobacterales</taxon>
        <taxon>Paracoccaceae</taxon>
        <taxon>Rhodovulum</taxon>
    </lineage>
</organism>
<feature type="domain" description="Cytochrome c" evidence="8">
    <location>
        <begin position="27"/>
        <end position="144"/>
    </location>
</feature>
<dbReference type="PANTHER" id="PTHR11961">
    <property type="entry name" value="CYTOCHROME C"/>
    <property type="match status" value="1"/>
</dbReference>
<feature type="chain" id="PRO_5015524383" evidence="7">
    <location>
        <begin position="21"/>
        <end position="149"/>
    </location>
</feature>
<dbReference type="GO" id="GO:0009055">
    <property type="term" value="F:electron transfer activity"/>
    <property type="evidence" value="ECO:0007669"/>
    <property type="project" value="InterPro"/>
</dbReference>
<dbReference type="GO" id="GO:0046872">
    <property type="term" value="F:metal ion binding"/>
    <property type="evidence" value="ECO:0007669"/>
    <property type="project" value="UniProtKB-KW"/>
</dbReference>
<dbReference type="Gene3D" id="1.10.760.10">
    <property type="entry name" value="Cytochrome c-like domain"/>
    <property type="match status" value="1"/>
</dbReference>
<evidence type="ECO:0000256" key="6">
    <source>
        <dbReference type="PROSITE-ProRule" id="PRU00433"/>
    </source>
</evidence>
<protein>
    <submittedName>
        <fullName evidence="9">Cytochrome c</fullName>
    </submittedName>
</protein>
<reference evidence="9 10" key="1">
    <citation type="submission" date="2018-04" db="EMBL/GenBank/DDBJ databases">
        <title>Genomic Encyclopedia of Archaeal and Bacterial Type Strains, Phase II (KMG-II): from individual species to whole genera.</title>
        <authorList>
            <person name="Goeker M."/>
        </authorList>
    </citation>
    <scope>NUCLEOTIDE SEQUENCE [LARGE SCALE GENOMIC DNA]</scope>
    <source>
        <strain evidence="9 10">DSM 18064</strain>
    </source>
</reference>
<keyword evidence="4" id="KW-0249">Electron transport</keyword>
<dbReference type="GO" id="GO:0020037">
    <property type="term" value="F:heme binding"/>
    <property type="evidence" value="ECO:0007669"/>
    <property type="project" value="InterPro"/>
</dbReference>
<evidence type="ECO:0000256" key="2">
    <source>
        <dbReference type="ARBA" id="ARBA00022617"/>
    </source>
</evidence>
<evidence type="ECO:0000259" key="8">
    <source>
        <dbReference type="PROSITE" id="PS51007"/>
    </source>
</evidence>
<dbReference type="RefSeq" id="WP_107892009.1">
    <property type="nucleotide sequence ID" value="NZ_NHSI01000036.1"/>
</dbReference>
<evidence type="ECO:0000256" key="5">
    <source>
        <dbReference type="ARBA" id="ARBA00023004"/>
    </source>
</evidence>
<sequence>MKMKLAVAAAGLLIAAPAMAEELTVSGDAAAGEKAFRQCMTCHVVQNDEGEILAGRNAKVGPNLYMVPGRVAGTVEDFRYSKFMTAAGEAGLHWVEEEFVKYVQDPTAYLRDYLGDPQARGSMTHKVRKEDEAHDVFAYLASLGVTTAE</sequence>
<evidence type="ECO:0000313" key="10">
    <source>
        <dbReference type="Proteomes" id="UP000243859"/>
    </source>
</evidence>
<dbReference type="InterPro" id="IPR002327">
    <property type="entry name" value="Cyt_c_1A/1B"/>
</dbReference>
<name>A0A2T5BSI9_9RHOB</name>
<gene>
    <name evidence="9" type="ORF">C8N32_10771</name>
</gene>
<proteinExistence type="predicted"/>
<dbReference type="PROSITE" id="PS51007">
    <property type="entry name" value="CYTC"/>
    <property type="match status" value="1"/>
</dbReference>
<dbReference type="OrthoDB" id="9805828at2"/>
<keyword evidence="3 6" id="KW-0479">Metal-binding</keyword>
<keyword evidence="2 6" id="KW-0349">Heme</keyword>
<dbReference type="AlphaFoldDB" id="A0A2T5BSI9"/>
<dbReference type="EMBL" id="QAAA01000007">
    <property type="protein sequence ID" value="PTN02305.1"/>
    <property type="molecule type" value="Genomic_DNA"/>
</dbReference>
<dbReference type="SUPFAM" id="SSF46626">
    <property type="entry name" value="Cytochrome c"/>
    <property type="match status" value="1"/>
</dbReference>
<evidence type="ECO:0000256" key="7">
    <source>
        <dbReference type="SAM" id="SignalP"/>
    </source>
</evidence>
<evidence type="ECO:0000256" key="3">
    <source>
        <dbReference type="ARBA" id="ARBA00022723"/>
    </source>
</evidence>
<evidence type="ECO:0000256" key="1">
    <source>
        <dbReference type="ARBA" id="ARBA00022448"/>
    </source>
</evidence>
<evidence type="ECO:0000313" key="9">
    <source>
        <dbReference type="EMBL" id="PTN02305.1"/>
    </source>
</evidence>
<dbReference type="InterPro" id="IPR036909">
    <property type="entry name" value="Cyt_c-like_dom_sf"/>
</dbReference>
<keyword evidence="1" id="KW-0813">Transport</keyword>
<dbReference type="InterPro" id="IPR009056">
    <property type="entry name" value="Cyt_c-like_dom"/>
</dbReference>
<dbReference type="Proteomes" id="UP000243859">
    <property type="component" value="Unassembled WGS sequence"/>
</dbReference>
<comment type="caution">
    <text evidence="9">The sequence shown here is derived from an EMBL/GenBank/DDBJ whole genome shotgun (WGS) entry which is preliminary data.</text>
</comment>
<keyword evidence="10" id="KW-1185">Reference proteome</keyword>
<keyword evidence="7" id="KW-0732">Signal</keyword>